<dbReference type="Proteomes" id="UP000516013">
    <property type="component" value="Chromosome"/>
</dbReference>
<dbReference type="GO" id="GO:0007156">
    <property type="term" value="P:homophilic cell adhesion via plasma membrane adhesion molecules"/>
    <property type="evidence" value="ECO:0007669"/>
    <property type="project" value="InterPro"/>
</dbReference>
<dbReference type="KEGG" id="ccur:IAR63_08460"/>
<dbReference type="GO" id="GO:0005509">
    <property type="term" value="F:calcium ion binding"/>
    <property type="evidence" value="ECO:0007669"/>
    <property type="project" value="InterPro"/>
</dbReference>
<feature type="domain" description="Cadherin" evidence="8">
    <location>
        <begin position="1454"/>
        <end position="1557"/>
    </location>
</feature>
<dbReference type="InterPro" id="IPR036439">
    <property type="entry name" value="Dockerin_dom_sf"/>
</dbReference>
<feature type="domain" description="Cadherin" evidence="8">
    <location>
        <begin position="2259"/>
        <end position="2363"/>
    </location>
</feature>
<dbReference type="Gene3D" id="1.10.1330.10">
    <property type="entry name" value="Dockerin domain"/>
    <property type="match status" value="1"/>
</dbReference>
<dbReference type="GO" id="GO:0007154">
    <property type="term" value="P:cell communication"/>
    <property type="evidence" value="ECO:0007669"/>
    <property type="project" value="InterPro"/>
</dbReference>
<feature type="domain" description="Cadherin" evidence="8">
    <location>
        <begin position="853"/>
        <end position="956"/>
    </location>
</feature>
<organism evidence="9 10">
    <name type="scientific">Cylindrospermopsis curvispora GIHE-G1</name>
    <dbReference type="NCBI Taxonomy" id="2666332"/>
    <lineage>
        <taxon>Bacteria</taxon>
        <taxon>Bacillati</taxon>
        <taxon>Cyanobacteriota</taxon>
        <taxon>Cyanophyceae</taxon>
        <taxon>Nostocales</taxon>
        <taxon>Aphanizomenonaceae</taxon>
        <taxon>Cylindrospermopsis</taxon>
    </lineage>
</organism>
<dbReference type="InterPro" id="IPR006644">
    <property type="entry name" value="Cadg"/>
</dbReference>
<feature type="domain" description="Cadherin" evidence="8">
    <location>
        <begin position="1053"/>
        <end position="1156"/>
    </location>
</feature>
<feature type="domain" description="Cadherin" evidence="8">
    <location>
        <begin position="1856"/>
        <end position="1959"/>
    </location>
</feature>
<dbReference type="InterPro" id="IPR050174">
    <property type="entry name" value="Protocadherin/Cadherin-CA"/>
</dbReference>
<feature type="domain" description="Cadherin" evidence="8">
    <location>
        <begin position="248"/>
        <end position="351"/>
    </location>
</feature>
<reference evidence="9 10" key="1">
    <citation type="submission" date="2020-08" db="EMBL/GenBank/DDBJ databases">
        <title>Complete genome sequence of Raphidiopsis curvispora isolated from drinking water reservoir in South Korea.</title>
        <authorList>
            <person name="Jeong J."/>
        </authorList>
    </citation>
    <scope>NUCLEOTIDE SEQUENCE [LARGE SCALE GENOMIC DNA]</scope>
    <source>
        <strain evidence="9 10">GIHE-G1</strain>
    </source>
</reference>
<accession>A0A7H0F4M4</accession>
<feature type="domain" description="Cadherin" evidence="8">
    <location>
        <begin position="2360"/>
        <end position="2464"/>
    </location>
</feature>
<feature type="domain" description="Cadherin" evidence="8">
    <location>
        <begin position="1756"/>
        <end position="1859"/>
    </location>
</feature>
<gene>
    <name evidence="9" type="ORF">IAR63_08460</name>
</gene>
<name>A0A7H0F4M4_9CYAN</name>
<feature type="domain" description="Cadherin" evidence="8">
    <location>
        <begin position="752"/>
        <end position="856"/>
    </location>
</feature>
<evidence type="ECO:0000259" key="8">
    <source>
        <dbReference type="PROSITE" id="PS50268"/>
    </source>
</evidence>
<protein>
    <submittedName>
        <fullName evidence="9">Cadherin domain-containing protein</fullName>
    </submittedName>
</protein>
<evidence type="ECO:0000313" key="10">
    <source>
        <dbReference type="Proteomes" id="UP000516013"/>
    </source>
</evidence>
<keyword evidence="4" id="KW-0677">Repeat</keyword>
<evidence type="ECO:0000313" key="9">
    <source>
        <dbReference type="EMBL" id="QNP30990.1"/>
    </source>
</evidence>
<feature type="domain" description="Cadherin" evidence="8">
    <location>
        <begin position="550"/>
        <end position="654"/>
    </location>
</feature>
<dbReference type="SMART" id="SM00112">
    <property type="entry name" value="CA"/>
    <property type="match status" value="25"/>
</dbReference>
<feature type="domain" description="Cadherin" evidence="8">
    <location>
        <begin position="2461"/>
        <end position="2565"/>
    </location>
</feature>
<dbReference type="Gene3D" id="2.60.40.60">
    <property type="entry name" value="Cadherins"/>
    <property type="match status" value="25"/>
</dbReference>
<dbReference type="InterPro" id="IPR038081">
    <property type="entry name" value="CalX-like_sf"/>
</dbReference>
<dbReference type="SUPFAM" id="SSF49313">
    <property type="entry name" value="Cadherin-like"/>
    <property type="match status" value="25"/>
</dbReference>
<keyword evidence="3" id="KW-0732">Signal</keyword>
<dbReference type="InterPro" id="IPR006626">
    <property type="entry name" value="PbH1"/>
</dbReference>
<dbReference type="CDD" id="cd11304">
    <property type="entry name" value="Cadherin_repeat"/>
    <property type="match status" value="25"/>
</dbReference>
<dbReference type="NCBIfam" id="TIGR01965">
    <property type="entry name" value="VCBS_repeat"/>
    <property type="match status" value="22"/>
</dbReference>
<sequence>MSILSKINLLQDNGGSPGDTLTSAQLISGSTFWVEIQLQDSRSAGIVGAGLNLNWDPNVLTANSATVTSSFTFLPSGNISTPGIAKVEGGSIPAANLGKAIGKDKLERFALVQLTTKSNLNATTSLFVITPDITKFSTADGVPILNGSPSIDLVNPISTISENTSTSTAVKVANLSITDDIFGNNTTSLSGLDASSFEIQGNGLYLKAGTPLSYSTKSSYSVIVSVNDTSINKSDSEIFNLLVTVNQTPTITSANTANFAENGTGTAYTILATDPEGTALTYSLSGTDAGLFNINSTTGAVTFQTAPNFETPTDAGSNNVYDITVSASDGSLSASQAVAITVTNVNEAPAITSATTANFAQNGTGTAYTVLATDPDAGTTFTYSLSGTDAGLFNINSTTGAVTFQTAPNFETPTDAGSNNVYDITVSASDGSLSASQAVAITVTNVNEAPAITSATTANFAENGTGTAYTVLATDPDAGTTFTYSLSGTDAGLFNINSTTGAVTFQTAPNFETPTDAGSNNVYDITVSASDGSLSASQAVAITVTDVNEAPTITSATTANFAENGTGTAYTVTATDPDAGTTFTYSLSGTDAGLFNINSTTGAVTFQTAPNFETPTDAGSNNVYDITVSASDGSLSASQAVAITVTDVNEAPTITSATTANFAENGTGTAYTVTATDPDAGTTFTYSLSGTDAGLFNINSTTGAVTFQTAPNFETPTDAGSNNVYDITVSASDGSLSASQAVAITVTDVNEAPTITSATTANFAENGTGTAYTVTATDPDAGTTFTYSLSGTDAGLFNINSTTGAVTFQTAPNFETPTDAGSNNVYDITVSASDGSLSASQAVAITVTDVNEAPTITSATTANFAENGTGTAYTVTATDPEGTALTYSLSGTDAGLFNINSTTGAVTFQTAPNFETPTDAGGNNVYDITVSASDGSLSASQAVAITVTDVNEAPTITSATTANFAENGTGTAYTVTATDPEGTALTYSLSGTDAGLFNINSTTGAVTFQTAPNFETPTDAGSNNVYDITVSASDGSLSASQAVAITVTDVNEAPTITSVNTANFAENGTGTAYTVTATDPEGTALTYSLSGTDTGLFNINSTTGAVTFQTAPNFETPTDAGSNNVYDITVSASDGSLSASQAVAITVTDVNEAPTITSATTANFAENGTGTAYTVTATDPEGTALTYSLSGTDAGLFNINSTTGAVTFQTAPNFETPTDAGSNNVYDITVSASDGSLSASQAVAITVTNVNEAPAITSATTANFAENGTGTAYTVTATDPEGTALTYSLSGTDAGLFNINSTTGAVTFQTAPNFETPTDAGSNNVYDITVSASDGSLSASQAVAITVTDVNEAPAITSATTANFAENGTGTAYTVLATDPDAGTTFTYSLSGTDAGLFNINSTTGVVTFQTAPNFETPTDAGGNNVYDITVSASDGSLSASQAVAITVTNVNEAPAITSANTANFAENGTGTAYTILATDPEGTTFTYSLSGTDAGLFNINSTTGAVTFQTAPNFETPTDTGGNNVYDITVNASDGSLSASQAVAITVTDVNEAPTITSANTANFAENGTGTAYTVLATDPDAGTTFTYSLSGTDAGLFNINSTTGAVTFQTAPNFETPTDTGSNNVYDITVNASDGSLSASQAVAITVTDVNEAPTITSANTANFAENGTGTAYTVLATDPDAGTTFTYSLSGTDAGLFNINSTTGAVTFQTAPNFETPTDAGGNNVYDITVNASDGSLSASQAVAITVTDVNEAPTITSANTANFAENGTGTAYTVTATDPEGTALTYSLSGTDAGLFNINSTTGAVTFQTAPNFETPTDAGSNNVYDITVSASDGSLSASQAVAITVTDVNEAPTITSATTANFAENGTGTAYTILATDPEGTTFTYSLSGTDAGLFNINSTTGAVTFQTAPNFETPTDTGGNNVYDITVNASDGSLSASQAVAITVTDVNEAPTITSANTANFAENGTGTAYTVLATDPDAGTTFTYSLSGTDAGLFNINSTTGAVTFQTAPNFETPTDAGSNNVYDITVSASDGSLSASQAVAITVTNVNEAPAITSATTANFAQNGTGTAYTVLATDPDAGTTFTYSLSGTDAGLFNINSTTGAVTFQTAPNFETPTDAGSNNVYDITVSASDGSLSASQAVAITVTNVNEAPAITSATTANFAENGTGTAYTVLATDPDAGTTFTYSLSGTDAGLFNINSTTGAVTFQTAPNFETPTDAGSNNVYDITVSASDGSLSASQAVAITVTDVNEAPTITSATTANFAENGTGTAYTVTATDPDAGTTFTYSLSGTDAGLFNINSTTGAVTFQTAPNFETPTDTGGNNVYDITVNASDGSLSASQAVAITVTDVNEAPTITSATTANFAENGTGTAYTVLATDPDAGTTFTYSLSGTDAGLFNINSTTGAVTFQTALNFETPTDAGSNNVYDITVSASDGSLSASQAVAITVTNVNEAPAITSATTANFAENGTGTAYTVLATDPDAGTTFTYSLSGTDAGLFNINSTTGAVTFQTAPNFETPTDTGSNNVYDITVNASDGSLSASQAVAITVTDVNEAPTITSANTANFAENGTGTAYTVLATDPDAGTTFTYSLSGTDAGLFNINSTTGAVTFQTAPNFETPTDAGGNNVYDITVNASDGSLSASQAVAITVTDVNEAPTITSANTANFAENGTGTAYTVTATDPEGTALTYSLSGTDAGLFNINSTTGAVTFQTAPNFETPTDAGSNNVYDITVSASDGSLSASQAVAITVTNVNEGPAVPTVTIAATDPYAAEIQTPRFNKGQFTFTLSEAAPVGGIAVNYTVSGTATDGEDYTLLPGTVTIAGGQTTAVVDVLPINDAIIEGNQSVILSLTDGATYDLGATTGATVTIVDGAVGDIDGNGVFTGSDAFLINRFLAERNNPNRNSILETTFARFPSETVGSTNTTGATLANGIEAQLSLFDIDGNSTTSPGDIFLMNQYLLLGSNPNRNQIFQLVASAFGSELNGPNNTGDELNQALSNLIGTNI</sequence>
<evidence type="ECO:0000256" key="2">
    <source>
        <dbReference type="ARBA" id="ARBA00022692"/>
    </source>
</evidence>
<evidence type="ECO:0000256" key="5">
    <source>
        <dbReference type="ARBA" id="ARBA00022837"/>
    </source>
</evidence>
<feature type="domain" description="Cadherin" evidence="8">
    <location>
        <begin position="2663"/>
        <end position="2769"/>
    </location>
</feature>
<keyword evidence="6" id="KW-0472">Membrane</keyword>
<feature type="domain" description="Cadherin" evidence="8">
    <location>
        <begin position="348"/>
        <end position="452"/>
    </location>
</feature>
<dbReference type="InterPro" id="IPR003644">
    <property type="entry name" value="Calx_beta"/>
</dbReference>
<dbReference type="PANTHER" id="PTHR24028">
    <property type="entry name" value="CADHERIN-87A"/>
    <property type="match status" value="1"/>
</dbReference>
<feature type="domain" description="Cadherin" evidence="8">
    <location>
        <begin position="2562"/>
        <end position="2666"/>
    </location>
</feature>
<evidence type="ECO:0000256" key="3">
    <source>
        <dbReference type="ARBA" id="ARBA00022729"/>
    </source>
</evidence>
<dbReference type="Pfam" id="PF00028">
    <property type="entry name" value="Cadherin"/>
    <property type="match status" value="1"/>
</dbReference>
<feature type="domain" description="Cadherin" evidence="8">
    <location>
        <begin position="1353"/>
        <end position="1457"/>
    </location>
</feature>
<comment type="subcellular location">
    <subcellularLocation>
        <location evidence="1">Membrane</location>
        <topology evidence="1">Single-pass membrane protein</topology>
    </subcellularLocation>
</comment>
<feature type="domain" description="Cadherin" evidence="8">
    <location>
        <begin position="1153"/>
        <end position="1256"/>
    </location>
</feature>
<proteinExistence type="predicted"/>
<dbReference type="EMBL" id="CP060822">
    <property type="protein sequence ID" value="QNP30990.1"/>
    <property type="molecule type" value="Genomic_DNA"/>
</dbReference>
<dbReference type="SMART" id="SM00736">
    <property type="entry name" value="CADG"/>
    <property type="match status" value="25"/>
</dbReference>
<dbReference type="Pfam" id="PF03160">
    <property type="entry name" value="Calx-beta"/>
    <property type="match status" value="1"/>
</dbReference>
<feature type="domain" description="Cadherin" evidence="8">
    <location>
        <begin position="449"/>
        <end position="553"/>
    </location>
</feature>
<evidence type="ECO:0000256" key="1">
    <source>
        <dbReference type="ARBA" id="ARBA00004167"/>
    </source>
</evidence>
<feature type="domain" description="Cadherin" evidence="8">
    <location>
        <begin position="1253"/>
        <end position="1356"/>
    </location>
</feature>
<feature type="domain" description="Cadherin" evidence="8">
    <location>
        <begin position="1554"/>
        <end position="1658"/>
    </location>
</feature>
<feature type="domain" description="Cadherin" evidence="8">
    <location>
        <begin position="1655"/>
        <end position="1759"/>
    </location>
</feature>
<dbReference type="RefSeq" id="WP_187707245.1">
    <property type="nucleotide sequence ID" value="NZ_CP060822.1"/>
</dbReference>
<dbReference type="InterPro" id="IPR015919">
    <property type="entry name" value="Cadherin-like_sf"/>
</dbReference>
<evidence type="ECO:0000256" key="4">
    <source>
        <dbReference type="ARBA" id="ARBA00022737"/>
    </source>
</evidence>
<dbReference type="GO" id="GO:0000272">
    <property type="term" value="P:polysaccharide catabolic process"/>
    <property type="evidence" value="ECO:0007669"/>
    <property type="project" value="InterPro"/>
</dbReference>
<dbReference type="InterPro" id="IPR002126">
    <property type="entry name" value="Cadherin-like_dom"/>
</dbReference>
<keyword evidence="2" id="KW-0812">Transmembrane</keyword>
<dbReference type="SUPFAM" id="SSF141072">
    <property type="entry name" value="CalX-like"/>
    <property type="match status" value="1"/>
</dbReference>
<dbReference type="PROSITE" id="PS50268">
    <property type="entry name" value="CADHERIN_2"/>
    <property type="match status" value="25"/>
</dbReference>
<feature type="domain" description="Cadherin" evidence="8">
    <location>
        <begin position="2057"/>
        <end position="2161"/>
    </location>
</feature>
<dbReference type="GO" id="GO:0005886">
    <property type="term" value="C:plasma membrane"/>
    <property type="evidence" value="ECO:0007669"/>
    <property type="project" value="TreeGrafter"/>
</dbReference>
<feature type="domain" description="Cadherin" evidence="8">
    <location>
        <begin position="651"/>
        <end position="755"/>
    </location>
</feature>
<evidence type="ECO:0000256" key="6">
    <source>
        <dbReference type="ARBA" id="ARBA00022989"/>
    </source>
</evidence>
<dbReference type="SMART" id="SM00710">
    <property type="entry name" value="PbH1"/>
    <property type="match status" value="23"/>
</dbReference>
<keyword evidence="6" id="KW-1133">Transmembrane helix</keyword>
<keyword evidence="5" id="KW-0106">Calcium</keyword>
<feature type="domain" description="Cadherin" evidence="8">
    <location>
        <begin position="953"/>
        <end position="1056"/>
    </location>
</feature>
<dbReference type="PANTHER" id="PTHR24028:SF328">
    <property type="entry name" value="CADHERIN-3"/>
    <property type="match status" value="1"/>
</dbReference>
<evidence type="ECO:0000256" key="7">
    <source>
        <dbReference type="ARBA" id="ARBA00023180"/>
    </source>
</evidence>
<keyword evidence="7" id="KW-0325">Glycoprotein</keyword>
<feature type="domain" description="Cadherin" evidence="8">
    <location>
        <begin position="2158"/>
        <end position="2262"/>
    </location>
</feature>
<feature type="domain" description="Cadherin" evidence="8">
    <location>
        <begin position="1956"/>
        <end position="2060"/>
    </location>
</feature>
<dbReference type="InterPro" id="IPR010221">
    <property type="entry name" value="VCBS_dom"/>
</dbReference>
<keyword evidence="10" id="KW-1185">Reference proteome</keyword>